<dbReference type="InterPro" id="IPR000086">
    <property type="entry name" value="NUDIX_hydrolase_dom"/>
</dbReference>
<dbReference type="CDD" id="cd03674">
    <property type="entry name" value="NUDIX_Hydrolase"/>
    <property type="match status" value="1"/>
</dbReference>
<dbReference type="PANTHER" id="PTHR43736">
    <property type="entry name" value="ADP-RIBOSE PYROPHOSPHATASE"/>
    <property type="match status" value="1"/>
</dbReference>
<dbReference type="Pfam" id="PF00293">
    <property type="entry name" value="NUDIX"/>
    <property type="match status" value="1"/>
</dbReference>
<dbReference type="SUPFAM" id="SSF55811">
    <property type="entry name" value="Nudix"/>
    <property type="match status" value="1"/>
</dbReference>
<dbReference type="AlphaFoldDB" id="A0A921MMD7"/>
<accession>A0A921MMD7</accession>
<dbReference type="PANTHER" id="PTHR43736:SF1">
    <property type="entry name" value="DIHYDRONEOPTERIN TRIPHOSPHATE DIPHOSPHATASE"/>
    <property type="match status" value="1"/>
</dbReference>
<reference evidence="4" key="2">
    <citation type="submission" date="2021-09" db="EMBL/GenBank/DDBJ databases">
        <authorList>
            <person name="Gilroy R."/>
        </authorList>
    </citation>
    <scope>NUCLEOTIDE SEQUENCE</scope>
    <source>
        <strain evidence="4">CHK179-5677</strain>
    </source>
</reference>
<keyword evidence="2 4" id="KW-0378">Hydrolase</keyword>
<dbReference type="GO" id="GO:0016787">
    <property type="term" value="F:hydrolase activity"/>
    <property type="evidence" value="ECO:0007669"/>
    <property type="project" value="UniProtKB-KW"/>
</dbReference>
<evidence type="ECO:0000313" key="5">
    <source>
        <dbReference type="Proteomes" id="UP000760668"/>
    </source>
</evidence>
<evidence type="ECO:0000256" key="2">
    <source>
        <dbReference type="ARBA" id="ARBA00022801"/>
    </source>
</evidence>
<dbReference type="Proteomes" id="UP000760668">
    <property type="component" value="Unassembled WGS sequence"/>
</dbReference>
<dbReference type="InterPro" id="IPR020084">
    <property type="entry name" value="NUDIX_hydrolase_CS"/>
</dbReference>
<reference evidence="4" key="1">
    <citation type="journal article" date="2021" name="PeerJ">
        <title>Extensive microbial diversity within the chicken gut microbiome revealed by metagenomics and culture.</title>
        <authorList>
            <person name="Gilroy R."/>
            <person name="Ravi A."/>
            <person name="Getino M."/>
            <person name="Pursley I."/>
            <person name="Horton D.L."/>
            <person name="Alikhan N.F."/>
            <person name="Baker D."/>
            <person name="Gharbi K."/>
            <person name="Hall N."/>
            <person name="Watson M."/>
            <person name="Adriaenssens E.M."/>
            <person name="Foster-Nyarko E."/>
            <person name="Jarju S."/>
            <person name="Secka A."/>
            <person name="Antonio M."/>
            <person name="Oren A."/>
            <person name="Chaudhuri R.R."/>
            <person name="La Ragione R."/>
            <person name="Hildebrand F."/>
            <person name="Pallen M.J."/>
        </authorList>
    </citation>
    <scope>NUCLEOTIDE SEQUENCE</scope>
    <source>
        <strain evidence="4">CHK179-5677</strain>
    </source>
</reference>
<evidence type="ECO:0000256" key="1">
    <source>
        <dbReference type="ARBA" id="ARBA00005582"/>
    </source>
</evidence>
<protein>
    <submittedName>
        <fullName evidence="4">NUDIX hydrolase</fullName>
    </submittedName>
</protein>
<organism evidence="4 5">
    <name type="scientific">Pseudoflavonifractor capillosus</name>
    <dbReference type="NCBI Taxonomy" id="106588"/>
    <lineage>
        <taxon>Bacteria</taxon>
        <taxon>Bacillati</taxon>
        <taxon>Bacillota</taxon>
        <taxon>Clostridia</taxon>
        <taxon>Eubacteriales</taxon>
        <taxon>Oscillospiraceae</taxon>
        <taxon>Pseudoflavonifractor</taxon>
    </lineage>
</organism>
<dbReference type="RefSeq" id="WP_304248114.1">
    <property type="nucleotide sequence ID" value="NZ_DYUC01000086.1"/>
</dbReference>
<feature type="domain" description="Nudix hydrolase" evidence="3">
    <location>
        <begin position="41"/>
        <end position="181"/>
    </location>
</feature>
<dbReference type="PROSITE" id="PS51462">
    <property type="entry name" value="NUDIX"/>
    <property type="match status" value="1"/>
</dbReference>
<dbReference type="PROSITE" id="PS00893">
    <property type="entry name" value="NUDIX_BOX"/>
    <property type="match status" value="1"/>
</dbReference>
<evidence type="ECO:0000313" key="4">
    <source>
        <dbReference type="EMBL" id="HJG87074.1"/>
    </source>
</evidence>
<proteinExistence type="inferred from homology"/>
<evidence type="ECO:0000259" key="3">
    <source>
        <dbReference type="PROSITE" id="PS51462"/>
    </source>
</evidence>
<gene>
    <name evidence="4" type="ORF">K8V01_08645</name>
</gene>
<dbReference type="Gene3D" id="3.90.79.10">
    <property type="entry name" value="Nucleoside Triphosphate Pyrophosphohydrolase"/>
    <property type="match status" value="1"/>
</dbReference>
<dbReference type="InterPro" id="IPR015797">
    <property type="entry name" value="NUDIX_hydrolase-like_dom_sf"/>
</dbReference>
<comment type="similarity">
    <text evidence="1">Belongs to the Nudix hydrolase family.</text>
</comment>
<comment type="caution">
    <text evidence="4">The sequence shown here is derived from an EMBL/GenBank/DDBJ whole genome shotgun (WGS) entry which is preliminary data.</text>
</comment>
<name>A0A921MMD7_9FIRM</name>
<sequence length="203" mass="23273">MYWDEIAAYRPRSEQEEADQRQMLDYIRQFPDTILTRDNPIAHFSSSGFVVNADASRVLMAHHNLYRVWAWTGGHVDGEEDFLAVALREAREETGVTHIRPLSDAIASLEILPVWGHVKRGRYVPSHLHLNVSYLLLADENDPLSVREGENTRVGWLPAAELLSYTNEWEMDGVYTKLLERARNLLYGGRRETGARKLNRTGV</sequence>
<dbReference type="EMBL" id="DYUC01000086">
    <property type="protein sequence ID" value="HJG87074.1"/>
    <property type="molecule type" value="Genomic_DNA"/>
</dbReference>